<feature type="region of interest" description="Disordered" evidence="1">
    <location>
        <begin position="25"/>
        <end position="112"/>
    </location>
</feature>
<name>A0ABQ4WI38_9ASTR</name>
<sequence length="112" mass="12374">MEMRRTTLWWKVLCTKHNKWLQSTMSNRNRLASPEQNALGQEAPSVTQHQPSSSVVPPTPPTTQPIPSEAITISPLSQPAPPTPIAETTTTSPLPSPSPAHEPMEHTFEQPY</sequence>
<reference evidence="2" key="2">
    <citation type="submission" date="2022-01" db="EMBL/GenBank/DDBJ databases">
        <authorList>
            <person name="Yamashiro T."/>
            <person name="Shiraishi A."/>
            <person name="Satake H."/>
            <person name="Nakayama K."/>
        </authorList>
    </citation>
    <scope>NUCLEOTIDE SEQUENCE</scope>
</reference>
<evidence type="ECO:0000313" key="3">
    <source>
        <dbReference type="Proteomes" id="UP001151760"/>
    </source>
</evidence>
<accession>A0ABQ4WI38</accession>
<comment type="caution">
    <text evidence="2">The sequence shown here is derived from an EMBL/GenBank/DDBJ whole genome shotgun (WGS) entry which is preliminary data.</text>
</comment>
<dbReference type="Proteomes" id="UP001151760">
    <property type="component" value="Unassembled WGS sequence"/>
</dbReference>
<keyword evidence="3" id="KW-1185">Reference proteome</keyword>
<gene>
    <name evidence="2" type="ORF">Tco_0625888</name>
</gene>
<feature type="compositionally biased region" description="Low complexity" evidence="1">
    <location>
        <begin position="44"/>
        <end position="56"/>
    </location>
</feature>
<evidence type="ECO:0000313" key="2">
    <source>
        <dbReference type="EMBL" id="GJS52526.1"/>
    </source>
</evidence>
<dbReference type="EMBL" id="BQNB010008661">
    <property type="protein sequence ID" value="GJS52526.1"/>
    <property type="molecule type" value="Genomic_DNA"/>
</dbReference>
<proteinExistence type="predicted"/>
<reference evidence="2" key="1">
    <citation type="journal article" date="2022" name="Int. J. Mol. Sci.">
        <title>Draft Genome of Tanacetum Coccineum: Genomic Comparison of Closely Related Tanacetum-Family Plants.</title>
        <authorList>
            <person name="Yamashiro T."/>
            <person name="Shiraishi A."/>
            <person name="Nakayama K."/>
            <person name="Satake H."/>
        </authorList>
    </citation>
    <scope>NUCLEOTIDE SEQUENCE</scope>
</reference>
<feature type="compositionally biased region" description="Polar residues" evidence="1">
    <location>
        <begin position="25"/>
        <end position="39"/>
    </location>
</feature>
<organism evidence="2 3">
    <name type="scientific">Tanacetum coccineum</name>
    <dbReference type="NCBI Taxonomy" id="301880"/>
    <lineage>
        <taxon>Eukaryota</taxon>
        <taxon>Viridiplantae</taxon>
        <taxon>Streptophyta</taxon>
        <taxon>Embryophyta</taxon>
        <taxon>Tracheophyta</taxon>
        <taxon>Spermatophyta</taxon>
        <taxon>Magnoliopsida</taxon>
        <taxon>eudicotyledons</taxon>
        <taxon>Gunneridae</taxon>
        <taxon>Pentapetalae</taxon>
        <taxon>asterids</taxon>
        <taxon>campanulids</taxon>
        <taxon>Asterales</taxon>
        <taxon>Asteraceae</taxon>
        <taxon>Asteroideae</taxon>
        <taxon>Anthemideae</taxon>
        <taxon>Anthemidinae</taxon>
        <taxon>Tanacetum</taxon>
    </lineage>
</organism>
<feature type="compositionally biased region" description="Basic and acidic residues" evidence="1">
    <location>
        <begin position="102"/>
        <end position="112"/>
    </location>
</feature>
<protein>
    <submittedName>
        <fullName evidence="2">Uncharacterized protein</fullName>
    </submittedName>
</protein>
<evidence type="ECO:0000256" key="1">
    <source>
        <dbReference type="SAM" id="MobiDB-lite"/>
    </source>
</evidence>